<dbReference type="SUPFAM" id="SSF51556">
    <property type="entry name" value="Metallo-dependent hydrolases"/>
    <property type="match status" value="1"/>
</dbReference>
<dbReference type="Gene3D" id="3.20.20.140">
    <property type="entry name" value="Metal-dependent hydrolases"/>
    <property type="match status" value="1"/>
</dbReference>
<feature type="domain" description="Amidohydrolase-related" evidence="7">
    <location>
        <begin position="45"/>
        <end position="325"/>
    </location>
</feature>
<dbReference type="EMBL" id="RPGO01000005">
    <property type="protein sequence ID" value="RZB32733.1"/>
    <property type="molecule type" value="Genomic_DNA"/>
</dbReference>
<comment type="catalytic activity">
    <reaction evidence="5 6">
        <text>adenine + H2O + H(+) = hypoxanthine + NH4(+)</text>
        <dbReference type="Rhea" id="RHEA:23688"/>
        <dbReference type="ChEBI" id="CHEBI:15377"/>
        <dbReference type="ChEBI" id="CHEBI:15378"/>
        <dbReference type="ChEBI" id="CHEBI:16708"/>
        <dbReference type="ChEBI" id="CHEBI:17368"/>
        <dbReference type="ChEBI" id="CHEBI:28938"/>
        <dbReference type="EC" id="3.5.4.2"/>
    </reaction>
</comment>
<dbReference type="InterPro" id="IPR006679">
    <property type="entry name" value="Adenine_deam"/>
</dbReference>
<reference evidence="10" key="1">
    <citation type="submission" date="2019-01" db="EMBL/GenBank/DDBJ databases">
        <title>Anaerobic oxidation of ethane by archaea from a marine hydrocarbon seep.</title>
        <authorList>
            <person name="Musat F."/>
        </authorList>
    </citation>
    <scope>NUCLEOTIDE SEQUENCE [LARGE SCALE GENOMIC DNA]</scope>
</reference>
<dbReference type="InterPro" id="IPR006680">
    <property type="entry name" value="Amidohydro-rel"/>
</dbReference>
<gene>
    <name evidence="6" type="primary">ade</name>
    <name evidence="9" type="ORF">AEth_00411</name>
</gene>
<dbReference type="AlphaFoldDB" id="A0A8B6SDI4"/>
<dbReference type="CDD" id="cd01295">
    <property type="entry name" value="AdeC"/>
    <property type="match status" value="1"/>
</dbReference>
<dbReference type="PANTHER" id="PTHR11113">
    <property type="entry name" value="N-ACETYLGLUCOSAMINE-6-PHOSPHATE DEACETYLASE"/>
    <property type="match status" value="1"/>
</dbReference>
<dbReference type="PANTHER" id="PTHR11113:SF2">
    <property type="entry name" value="ADENINE DEAMINASE"/>
    <property type="match status" value="1"/>
</dbReference>
<dbReference type="HAMAP" id="MF_01518">
    <property type="entry name" value="Adenine_deamin"/>
    <property type="match status" value="1"/>
</dbReference>
<dbReference type="InterPro" id="IPR032466">
    <property type="entry name" value="Metal_Hydrolase"/>
</dbReference>
<evidence type="ECO:0000313" key="10">
    <source>
        <dbReference type="Proteomes" id="UP000291831"/>
    </source>
</evidence>
<dbReference type="InterPro" id="IPR026912">
    <property type="entry name" value="Adenine_deam_C"/>
</dbReference>
<comment type="caution">
    <text evidence="9">The sequence shown here is derived from an EMBL/GenBank/DDBJ whole genome shotgun (WGS) entry which is preliminary data.</text>
</comment>
<dbReference type="Gene3D" id="2.30.40.10">
    <property type="entry name" value="Urease, subunit C, domain 1"/>
    <property type="match status" value="1"/>
</dbReference>
<dbReference type="EC" id="3.5.4.2" evidence="2 6"/>
<dbReference type="SUPFAM" id="SSF51338">
    <property type="entry name" value="Composite domain of metallo-dependent hydrolases"/>
    <property type="match status" value="1"/>
</dbReference>
<accession>A0A8B6SDI4</accession>
<proteinExistence type="inferred from homology"/>
<dbReference type="GO" id="GO:0000034">
    <property type="term" value="F:adenine deaminase activity"/>
    <property type="evidence" value="ECO:0007669"/>
    <property type="project" value="UniProtKB-UniRule"/>
</dbReference>
<evidence type="ECO:0000256" key="1">
    <source>
        <dbReference type="ARBA" id="ARBA00006773"/>
    </source>
</evidence>
<comment type="similarity">
    <text evidence="1 6">Belongs to the metallo-dependent hydrolases superfamily. Adenine deaminase family.</text>
</comment>
<evidence type="ECO:0000259" key="7">
    <source>
        <dbReference type="Pfam" id="PF01979"/>
    </source>
</evidence>
<sequence length="547" mass="60434">MKKDEKTISGNIVDVLHSRVYQGTLTISNGRIVDIREKDDKCDTYIIPGLVDAHIHIESSMLTPSEFARAAVIHGTVATVSDPHEIANVLGIKGVKYMIEDALRIPFKFYFGAPSCVPATPFETSGAVLGSDEIEELLKLKQIKYLGEVMNFPGVVNDDPEVINKINIAKKYSKLIDGHAPMLTGKELKKYVDAGISTDHECSTIEEALERLELGMNIQIREGSLGRNFEELISIVETHHDRCMFCSDDKHPDDLLKGHINELVKRGLGHGIDLMKLLRVACVNPVLHYQLDVGLLQVGDAADFIEVDNLDDFNVLKTYINGKLVAENGRTLIPKKSSKIVNNFNVKEKVERAFVVPYKNGKINVIEVIDGQLITSKIVTQPLVVDGCVVSDVKRDVLKMASINRYNEAKVATAFVKNFGLKQGAIASSVSHDSHNIVVIGVNDTDMCRAVNLIIENKGGISAASENTEMILHLPIAGIMSNEDYLTVAEKYTEMDKIAKSFGSRLRAPFMMLSFLSLLVIPKLKLSDEGLFDAEKFEFTDLFTTAS</sequence>
<evidence type="ECO:0000256" key="4">
    <source>
        <dbReference type="ARBA" id="ARBA00023211"/>
    </source>
</evidence>
<evidence type="ECO:0000256" key="3">
    <source>
        <dbReference type="ARBA" id="ARBA00022801"/>
    </source>
</evidence>
<keyword evidence="4 6" id="KW-0464">Manganese</keyword>
<evidence type="ECO:0000256" key="6">
    <source>
        <dbReference type="HAMAP-Rule" id="MF_01518"/>
    </source>
</evidence>
<dbReference type="Proteomes" id="UP000291831">
    <property type="component" value="Unassembled WGS sequence"/>
</dbReference>
<protein>
    <recommendedName>
        <fullName evidence="2 6">Adenine deaminase</fullName>
        <shortName evidence="6">Adenase</shortName>
        <shortName evidence="6">Adenine aminase</shortName>
        <ecNumber evidence="2 6">3.5.4.2</ecNumber>
    </recommendedName>
</protein>
<name>A0A8B6SDI4_9EURY</name>
<comment type="cofactor">
    <cofactor evidence="6">
        <name>Mn(2+)</name>
        <dbReference type="ChEBI" id="CHEBI:29035"/>
    </cofactor>
</comment>
<dbReference type="Pfam" id="PF01979">
    <property type="entry name" value="Amidohydro_1"/>
    <property type="match status" value="1"/>
</dbReference>
<evidence type="ECO:0000256" key="2">
    <source>
        <dbReference type="ARBA" id="ARBA00012782"/>
    </source>
</evidence>
<dbReference type="Pfam" id="PF13382">
    <property type="entry name" value="Adenine_deam_C"/>
    <property type="match status" value="1"/>
</dbReference>
<dbReference type="NCBIfam" id="TIGR01178">
    <property type="entry name" value="ade"/>
    <property type="match status" value="1"/>
</dbReference>
<evidence type="ECO:0000259" key="8">
    <source>
        <dbReference type="Pfam" id="PF13382"/>
    </source>
</evidence>
<keyword evidence="3 6" id="KW-0378">Hydrolase</keyword>
<evidence type="ECO:0000313" key="9">
    <source>
        <dbReference type="EMBL" id="RZB32733.1"/>
    </source>
</evidence>
<evidence type="ECO:0000256" key="5">
    <source>
        <dbReference type="ARBA" id="ARBA00047720"/>
    </source>
</evidence>
<dbReference type="InterPro" id="IPR011059">
    <property type="entry name" value="Metal-dep_hydrolase_composite"/>
</dbReference>
<feature type="domain" description="Adenine deaminase C-terminal" evidence="8">
    <location>
        <begin position="372"/>
        <end position="538"/>
    </location>
</feature>
<organism evidence="9 10">
    <name type="scientific">Candidatus Argoarchaeum ethanivorans</name>
    <dbReference type="NCBI Taxonomy" id="2608793"/>
    <lineage>
        <taxon>Archaea</taxon>
        <taxon>Methanobacteriati</taxon>
        <taxon>Methanobacteriota</taxon>
        <taxon>Stenosarchaea group</taxon>
        <taxon>Methanomicrobia</taxon>
        <taxon>Methanosarcinales</taxon>
        <taxon>Methanosarcinales incertae sedis</taxon>
        <taxon>GOM Arc I cluster</taxon>
        <taxon>Candidatus Argoarchaeum</taxon>
    </lineage>
</organism>
<dbReference type="GO" id="GO:0006146">
    <property type="term" value="P:adenine catabolic process"/>
    <property type="evidence" value="ECO:0007669"/>
    <property type="project" value="InterPro"/>
</dbReference>